<evidence type="ECO:0000256" key="2">
    <source>
        <dbReference type="ARBA" id="ARBA00001911"/>
    </source>
</evidence>
<evidence type="ECO:0000256" key="3">
    <source>
        <dbReference type="ARBA" id="ARBA00004947"/>
    </source>
</evidence>
<dbReference type="NCBIfam" id="TIGR01179">
    <property type="entry name" value="galE"/>
    <property type="match status" value="1"/>
</dbReference>
<dbReference type="UniPathway" id="UPA00214"/>
<evidence type="ECO:0000256" key="6">
    <source>
        <dbReference type="ARBA" id="ARBA00018569"/>
    </source>
</evidence>
<comment type="cofactor">
    <cofactor evidence="2">
        <name>NAD(+)</name>
        <dbReference type="ChEBI" id="CHEBI:57540"/>
    </cofactor>
</comment>
<keyword evidence="14" id="KW-1185">Reference proteome</keyword>
<dbReference type="Gene3D" id="3.40.50.720">
    <property type="entry name" value="NAD(P)-binding Rossmann-like Domain"/>
    <property type="match status" value="1"/>
</dbReference>
<dbReference type="InterPro" id="IPR005886">
    <property type="entry name" value="UDP_G4E"/>
</dbReference>
<evidence type="ECO:0000313" key="13">
    <source>
        <dbReference type="EMBL" id="KAA2255481.1"/>
    </source>
</evidence>
<dbReference type="Pfam" id="PF01370">
    <property type="entry name" value="Epimerase"/>
    <property type="match status" value="1"/>
</dbReference>
<dbReference type="PANTHER" id="PTHR43725">
    <property type="entry name" value="UDP-GLUCOSE 4-EPIMERASE"/>
    <property type="match status" value="1"/>
</dbReference>
<evidence type="ECO:0000256" key="10">
    <source>
        <dbReference type="ARBA" id="ARBA00031367"/>
    </source>
</evidence>
<accession>A0A5B2WUT0</accession>
<feature type="domain" description="NAD-dependent epimerase/dehydratase" evidence="12">
    <location>
        <begin position="3"/>
        <end position="246"/>
    </location>
</feature>
<keyword evidence="7" id="KW-0520">NAD</keyword>
<evidence type="ECO:0000256" key="9">
    <source>
        <dbReference type="ARBA" id="ARBA00023277"/>
    </source>
</evidence>
<dbReference type="EC" id="5.1.3.2" evidence="5"/>
<dbReference type="GO" id="GO:0003978">
    <property type="term" value="F:UDP-glucose 4-epimerase activity"/>
    <property type="evidence" value="ECO:0007669"/>
    <property type="project" value="UniProtKB-EC"/>
</dbReference>
<comment type="pathway">
    <text evidence="3">Carbohydrate metabolism; galactose metabolism.</text>
</comment>
<evidence type="ECO:0000256" key="5">
    <source>
        <dbReference type="ARBA" id="ARBA00013189"/>
    </source>
</evidence>
<dbReference type="Proteomes" id="UP000323454">
    <property type="component" value="Unassembled WGS sequence"/>
</dbReference>
<evidence type="ECO:0000256" key="4">
    <source>
        <dbReference type="ARBA" id="ARBA00007637"/>
    </source>
</evidence>
<sequence>MTWLVTGGAGYIGAHTVRRLSDAGHRVVVLDDLSTGLAARLPSGVPLIVGSMRDSALVASALSEYQVDGVVHLAARKSAVESVEQPQRYHEANVGGLASVLDAMAATGVKRIVFASSAAVYGSPTVPLVTETTATEALNPYGRTKMDGERLLVDRGGDLSWIVLRYFNAAGTDDPALVDHGRTNLLPHVFQALAQGTPVMVNGDDYTTRDGTGVRDYVHPADLASANLAAVSRLMAGPTTGVYNVGGGRGHSVLEVLAAIEAVSGRPVPYVVGARRPGDPAEVVASVAKIRSELDWAPEHGLDSIIASEWQARLADLTAAGLPPARLHQELRR</sequence>
<dbReference type="InterPro" id="IPR001509">
    <property type="entry name" value="Epimerase_deHydtase"/>
</dbReference>
<evidence type="ECO:0000256" key="11">
    <source>
        <dbReference type="ARBA" id="ARBA00033067"/>
    </source>
</evidence>
<evidence type="ECO:0000259" key="12">
    <source>
        <dbReference type="Pfam" id="PF01370"/>
    </source>
</evidence>
<evidence type="ECO:0000256" key="7">
    <source>
        <dbReference type="ARBA" id="ARBA00023027"/>
    </source>
</evidence>
<dbReference type="RefSeq" id="WP_149852889.1">
    <property type="nucleotide sequence ID" value="NZ_VUOB01000056.1"/>
</dbReference>
<organism evidence="13 14">
    <name type="scientific">Solihabitans fulvus</name>
    <dbReference type="NCBI Taxonomy" id="1892852"/>
    <lineage>
        <taxon>Bacteria</taxon>
        <taxon>Bacillati</taxon>
        <taxon>Actinomycetota</taxon>
        <taxon>Actinomycetes</taxon>
        <taxon>Pseudonocardiales</taxon>
        <taxon>Pseudonocardiaceae</taxon>
        <taxon>Solihabitans</taxon>
    </lineage>
</organism>
<dbReference type="PANTHER" id="PTHR43725:SF53">
    <property type="entry name" value="UDP-ARABINOSE 4-EPIMERASE 1"/>
    <property type="match status" value="1"/>
</dbReference>
<dbReference type="Gene3D" id="3.90.25.10">
    <property type="entry name" value="UDP-galactose 4-epimerase, domain 1"/>
    <property type="match status" value="1"/>
</dbReference>
<keyword evidence="8 13" id="KW-0413">Isomerase</keyword>
<protein>
    <recommendedName>
        <fullName evidence="6">UDP-glucose 4-epimerase</fullName>
        <ecNumber evidence="5">5.1.3.2</ecNumber>
    </recommendedName>
    <alternativeName>
        <fullName evidence="11">Galactowaldenase</fullName>
    </alternativeName>
    <alternativeName>
        <fullName evidence="10">UDP-galactose 4-epimerase</fullName>
    </alternativeName>
</protein>
<dbReference type="InterPro" id="IPR036291">
    <property type="entry name" value="NAD(P)-bd_dom_sf"/>
</dbReference>
<reference evidence="13 14" key="1">
    <citation type="submission" date="2019-09" db="EMBL/GenBank/DDBJ databases">
        <title>Goodfellowia gen. nov., a new genus of the Pseudonocardineae related to Actinoalloteichus, containing Goodfellowia coeruleoviolacea gen. nov., comb. nov. gen. nov., comb. nov.</title>
        <authorList>
            <person name="Labeda D."/>
        </authorList>
    </citation>
    <scope>NUCLEOTIDE SEQUENCE [LARGE SCALE GENOMIC DNA]</scope>
    <source>
        <strain evidence="13 14">AN110305</strain>
    </source>
</reference>
<evidence type="ECO:0000313" key="14">
    <source>
        <dbReference type="Proteomes" id="UP000323454"/>
    </source>
</evidence>
<gene>
    <name evidence="13" type="primary">galE</name>
    <name evidence="13" type="ORF">F0L68_28390</name>
</gene>
<comment type="similarity">
    <text evidence="4">Belongs to the NAD(P)-dependent epimerase/dehydratase family.</text>
</comment>
<proteinExistence type="inferred from homology"/>
<dbReference type="EMBL" id="VUOB01000056">
    <property type="protein sequence ID" value="KAA2255481.1"/>
    <property type="molecule type" value="Genomic_DNA"/>
</dbReference>
<keyword evidence="9" id="KW-0119">Carbohydrate metabolism</keyword>
<dbReference type="OrthoDB" id="9801785at2"/>
<comment type="caution">
    <text evidence="13">The sequence shown here is derived from an EMBL/GenBank/DDBJ whole genome shotgun (WGS) entry which is preliminary data.</text>
</comment>
<evidence type="ECO:0000256" key="1">
    <source>
        <dbReference type="ARBA" id="ARBA00000083"/>
    </source>
</evidence>
<comment type="catalytic activity">
    <reaction evidence="1">
        <text>UDP-alpha-D-glucose = UDP-alpha-D-galactose</text>
        <dbReference type="Rhea" id="RHEA:22168"/>
        <dbReference type="ChEBI" id="CHEBI:58885"/>
        <dbReference type="ChEBI" id="CHEBI:66914"/>
        <dbReference type="EC" id="5.1.3.2"/>
    </reaction>
</comment>
<dbReference type="AlphaFoldDB" id="A0A5B2WUT0"/>
<name>A0A5B2WUT0_9PSEU</name>
<dbReference type="SUPFAM" id="SSF51735">
    <property type="entry name" value="NAD(P)-binding Rossmann-fold domains"/>
    <property type="match status" value="1"/>
</dbReference>
<dbReference type="GO" id="GO:0033499">
    <property type="term" value="P:galactose catabolic process via UDP-galactose, Leloir pathway"/>
    <property type="evidence" value="ECO:0007669"/>
    <property type="project" value="TreeGrafter"/>
</dbReference>
<reference evidence="13 14" key="2">
    <citation type="submission" date="2019-09" db="EMBL/GenBank/DDBJ databases">
        <authorList>
            <person name="Jin C."/>
        </authorList>
    </citation>
    <scope>NUCLEOTIDE SEQUENCE [LARGE SCALE GENOMIC DNA]</scope>
    <source>
        <strain evidence="13 14">AN110305</strain>
    </source>
</reference>
<evidence type="ECO:0000256" key="8">
    <source>
        <dbReference type="ARBA" id="ARBA00023235"/>
    </source>
</evidence>